<protein>
    <recommendedName>
        <fullName evidence="3">DUF2752 domain-containing protein</fullName>
    </recommendedName>
</protein>
<dbReference type="AlphaFoldDB" id="A0A096AIC9"/>
<reference evidence="1 2" key="1">
    <citation type="submission" date="2014-07" db="EMBL/GenBank/DDBJ databases">
        <authorList>
            <person name="McCorrison J."/>
            <person name="Sanka R."/>
            <person name="Torralba M."/>
            <person name="Gillis M."/>
            <person name="Haft D.H."/>
            <person name="Methe B."/>
            <person name="Sutton G."/>
            <person name="Nelson K.E."/>
        </authorList>
    </citation>
    <scope>NUCLEOTIDE SEQUENCE [LARGE SCALE GENOMIC DNA]</scope>
    <source>
        <strain evidence="1 2">DNF00040</strain>
    </source>
</reference>
<comment type="caution">
    <text evidence="1">The sequence shown here is derived from an EMBL/GenBank/DDBJ whole genome shotgun (WGS) entry which is preliminary data.</text>
</comment>
<evidence type="ECO:0000313" key="1">
    <source>
        <dbReference type="EMBL" id="KGF30467.1"/>
    </source>
</evidence>
<dbReference type="Proteomes" id="UP000029629">
    <property type="component" value="Unassembled WGS sequence"/>
</dbReference>
<gene>
    <name evidence="1" type="ORF">HMPREF2130_06510</name>
</gene>
<dbReference type="OrthoDB" id="6872885at2"/>
<organism evidence="1 2">
    <name type="scientific">Oligella urethralis DNF00040</name>
    <dbReference type="NCBI Taxonomy" id="1401065"/>
    <lineage>
        <taxon>Bacteria</taxon>
        <taxon>Pseudomonadati</taxon>
        <taxon>Pseudomonadota</taxon>
        <taxon>Betaproteobacteria</taxon>
        <taxon>Burkholderiales</taxon>
        <taxon>Alcaligenaceae</taxon>
        <taxon>Oligella</taxon>
    </lineage>
</organism>
<dbReference type="EMBL" id="JRNI01000024">
    <property type="protein sequence ID" value="KGF30467.1"/>
    <property type="molecule type" value="Genomic_DNA"/>
</dbReference>
<dbReference type="eggNOG" id="ENOG5032GID">
    <property type="taxonomic scope" value="Bacteria"/>
</dbReference>
<proteinExistence type="predicted"/>
<accession>A0A096AIC9</accession>
<evidence type="ECO:0000313" key="2">
    <source>
        <dbReference type="Proteomes" id="UP000029629"/>
    </source>
</evidence>
<evidence type="ECO:0008006" key="3">
    <source>
        <dbReference type="Google" id="ProtNLM"/>
    </source>
</evidence>
<dbReference type="RefSeq" id="WP_036559258.1">
    <property type="nucleotide sequence ID" value="NZ_JRNI01000024.1"/>
</dbReference>
<sequence>MRTRCPNCGATLSLDALISHDAARDALAAAFKVSGALGKSLVKYLGLFRSDSRDLSMDRVARLLSELQPDIEAQRIQRNRQVYDAPIEAWLWAIEQTVIARDQGRLQLPLKSHGFLYEVITSYKPTTNSIIVEQNKPALPQLNSQSKVLKSIQAMEKFK</sequence>
<name>A0A096AIC9_9BURK</name>
<keyword evidence="2" id="KW-1185">Reference proteome</keyword>